<comment type="caution">
    <text evidence="10">The sequence shown here is derived from an EMBL/GenBank/DDBJ whole genome shotgun (WGS) entry which is preliminary data.</text>
</comment>
<dbReference type="PROSITE" id="PS00350">
    <property type="entry name" value="MADS_BOX_1"/>
    <property type="match status" value="1"/>
</dbReference>
<organism evidence="10 11">
    <name type="scientific">Hibiscus trionum</name>
    <name type="common">Flower of an hour</name>
    <dbReference type="NCBI Taxonomy" id="183268"/>
    <lineage>
        <taxon>Eukaryota</taxon>
        <taxon>Viridiplantae</taxon>
        <taxon>Streptophyta</taxon>
        <taxon>Embryophyta</taxon>
        <taxon>Tracheophyta</taxon>
        <taxon>Spermatophyta</taxon>
        <taxon>Magnoliopsida</taxon>
        <taxon>eudicotyledons</taxon>
        <taxon>Gunneridae</taxon>
        <taxon>Pentapetalae</taxon>
        <taxon>rosids</taxon>
        <taxon>malvids</taxon>
        <taxon>Malvales</taxon>
        <taxon>Malvaceae</taxon>
        <taxon>Malvoideae</taxon>
        <taxon>Hibiscus</taxon>
    </lineage>
</organism>
<evidence type="ECO:0000256" key="5">
    <source>
        <dbReference type="ARBA" id="ARBA00023163"/>
    </source>
</evidence>
<dbReference type="CDD" id="cd00265">
    <property type="entry name" value="MADS_MEF2_like"/>
    <property type="match status" value="1"/>
</dbReference>
<comment type="subcellular location">
    <subcellularLocation>
        <location evidence="1">Nucleus</location>
    </subcellularLocation>
</comment>
<keyword evidence="3 7" id="KW-0175">Coiled coil</keyword>
<dbReference type="FunFam" id="3.40.1810.10:FF:000014">
    <property type="entry name" value="MADS-box transcription factor 41"/>
    <property type="match status" value="1"/>
</dbReference>
<reference evidence="10" key="1">
    <citation type="submission" date="2023-05" db="EMBL/GenBank/DDBJ databases">
        <title>Genome and transcriptome analyses reveal genes involved in the formation of fine ridges on petal epidermal cells in Hibiscus trionum.</title>
        <authorList>
            <person name="Koshimizu S."/>
            <person name="Masuda S."/>
            <person name="Ishii T."/>
            <person name="Shirasu K."/>
            <person name="Hoshino A."/>
            <person name="Arita M."/>
        </authorList>
    </citation>
    <scope>NUCLEOTIDE SEQUENCE</scope>
    <source>
        <strain evidence="10">Hamamatsu line</strain>
    </source>
</reference>
<dbReference type="EMBL" id="BSYR01000023">
    <property type="protein sequence ID" value="GMI89624.1"/>
    <property type="molecule type" value="Genomic_DNA"/>
</dbReference>
<evidence type="ECO:0000256" key="8">
    <source>
        <dbReference type="SAM" id="MobiDB-lite"/>
    </source>
</evidence>
<keyword evidence="11" id="KW-1185">Reference proteome</keyword>
<dbReference type="OrthoDB" id="1898716at2759"/>
<keyword evidence="6" id="KW-0539">Nucleus</keyword>
<evidence type="ECO:0000256" key="6">
    <source>
        <dbReference type="ARBA" id="ARBA00023242"/>
    </source>
</evidence>
<feature type="region of interest" description="Disordered" evidence="8">
    <location>
        <begin position="320"/>
        <end position="350"/>
    </location>
</feature>
<proteinExistence type="predicted"/>
<dbReference type="PRINTS" id="PR00404">
    <property type="entry name" value="MADSDOMAIN"/>
</dbReference>
<dbReference type="GO" id="GO:0045944">
    <property type="term" value="P:positive regulation of transcription by RNA polymerase II"/>
    <property type="evidence" value="ECO:0007669"/>
    <property type="project" value="InterPro"/>
</dbReference>
<dbReference type="InterPro" id="IPR002100">
    <property type="entry name" value="TF_MADSbox"/>
</dbReference>
<dbReference type="SUPFAM" id="SSF55455">
    <property type="entry name" value="SRF-like"/>
    <property type="match status" value="1"/>
</dbReference>
<dbReference type="Gene3D" id="3.40.1810.10">
    <property type="entry name" value="Transcription factor, MADS-box"/>
    <property type="match status" value="1"/>
</dbReference>
<dbReference type="PROSITE" id="PS50066">
    <property type="entry name" value="MADS_BOX_2"/>
    <property type="match status" value="1"/>
</dbReference>
<dbReference type="PANTHER" id="PTHR48019">
    <property type="entry name" value="SERUM RESPONSE FACTOR HOMOLOG"/>
    <property type="match status" value="1"/>
</dbReference>
<dbReference type="GO" id="GO:0005634">
    <property type="term" value="C:nucleus"/>
    <property type="evidence" value="ECO:0007669"/>
    <property type="project" value="UniProtKB-SubCell"/>
</dbReference>
<evidence type="ECO:0000256" key="7">
    <source>
        <dbReference type="SAM" id="Coils"/>
    </source>
</evidence>
<dbReference type="GO" id="GO:0010152">
    <property type="term" value="P:pollen maturation"/>
    <property type="evidence" value="ECO:0007669"/>
    <property type="project" value="UniProtKB-ARBA"/>
</dbReference>
<evidence type="ECO:0000313" key="11">
    <source>
        <dbReference type="Proteomes" id="UP001165190"/>
    </source>
</evidence>
<keyword evidence="4" id="KW-0238">DNA-binding</keyword>
<dbReference type="Pfam" id="PF00319">
    <property type="entry name" value="SRF-TF"/>
    <property type="match status" value="1"/>
</dbReference>
<dbReference type="GO" id="GO:0046983">
    <property type="term" value="F:protein dimerization activity"/>
    <property type="evidence" value="ECO:0007669"/>
    <property type="project" value="InterPro"/>
</dbReference>
<dbReference type="SMART" id="SM00432">
    <property type="entry name" value="MADS"/>
    <property type="match status" value="1"/>
</dbReference>
<evidence type="ECO:0000256" key="2">
    <source>
        <dbReference type="ARBA" id="ARBA00023015"/>
    </source>
</evidence>
<dbReference type="InterPro" id="IPR033896">
    <property type="entry name" value="MEF2-like_N"/>
</dbReference>
<dbReference type="InterPro" id="IPR050142">
    <property type="entry name" value="MADS-box/MEF2_TF"/>
</dbReference>
<keyword evidence="2" id="KW-0805">Transcription regulation</keyword>
<gene>
    <name evidence="10" type="ORF">HRI_002631700</name>
</gene>
<feature type="domain" description="MADS-box" evidence="9">
    <location>
        <begin position="1"/>
        <end position="61"/>
    </location>
</feature>
<evidence type="ECO:0000313" key="10">
    <source>
        <dbReference type="EMBL" id="GMI89624.1"/>
    </source>
</evidence>
<evidence type="ECO:0000256" key="3">
    <source>
        <dbReference type="ARBA" id="ARBA00023054"/>
    </source>
</evidence>
<feature type="coiled-coil region" evidence="7">
    <location>
        <begin position="126"/>
        <end position="153"/>
    </location>
</feature>
<sequence length="350" mass="40297">MGRVKLEIKRIENNTNRQVTFSKRRNGLIKKAYELSILCDIDIALIMFSPSGRISHFSGRRRIEDVFMRYINLPDREREHALIFPEQIRHPDIQNKEYLLRILQQLRSENDIALQLANPTSFNSDFKEIQQEIVRLQQQLQMAEDQLRAYEPDPFRFTSMAELESCEKYLAETLAHVVQRKEYILSNHLSSYDPSPMQQGLPPSFENEVVNWQLHDNSQNQSQIFDASSSLNPLRDLSSTVYDPLLQGSMSNVDPHNIGGDQCHVSNPNAENFPPWPQSFASTGLQSNSMPPNLYSHVQQHGMVGHQEMAEMVANDQQMEIPGNYNSHGQMADNEGSNYENRVQEQHNGQ</sequence>
<dbReference type="InterPro" id="IPR036879">
    <property type="entry name" value="TF_MADSbox_sf"/>
</dbReference>
<feature type="compositionally biased region" description="Polar residues" evidence="8">
    <location>
        <begin position="324"/>
        <end position="350"/>
    </location>
</feature>
<protein>
    <submittedName>
        <fullName evidence="10">AGAMOUS-like 104</fullName>
    </submittedName>
</protein>
<dbReference type="AlphaFoldDB" id="A0A9W7I3C8"/>
<evidence type="ECO:0000259" key="9">
    <source>
        <dbReference type="PROSITE" id="PS50066"/>
    </source>
</evidence>
<accession>A0A9W7I3C8</accession>
<evidence type="ECO:0000256" key="4">
    <source>
        <dbReference type="ARBA" id="ARBA00023125"/>
    </source>
</evidence>
<dbReference type="Proteomes" id="UP001165190">
    <property type="component" value="Unassembled WGS sequence"/>
</dbReference>
<name>A0A9W7I3C8_HIBTR</name>
<dbReference type="GO" id="GO:0000977">
    <property type="term" value="F:RNA polymerase II transcription regulatory region sequence-specific DNA binding"/>
    <property type="evidence" value="ECO:0007669"/>
    <property type="project" value="InterPro"/>
</dbReference>
<dbReference type="GO" id="GO:0080092">
    <property type="term" value="P:regulation of pollen tube growth"/>
    <property type="evidence" value="ECO:0007669"/>
    <property type="project" value="UniProtKB-ARBA"/>
</dbReference>
<evidence type="ECO:0000256" key="1">
    <source>
        <dbReference type="ARBA" id="ARBA00004123"/>
    </source>
</evidence>
<keyword evidence="5" id="KW-0804">Transcription</keyword>